<protein>
    <submittedName>
        <fullName evidence="2">Uncharacterized protein</fullName>
    </submittedName>
</protein>
<dbReference type="OrthoDB" id="10499388at2759"/>
<keyword evidence="3" id="KW-1185">Reference proteome</keyword>
<sequence length="126" mass="13868">MTMLSCYSSSSSPRPPLTTIPIIWRSPSTKRARLTIPTIRRTQNPLSSFPCNSLGAKFSEDFIAEYNESIALAIHPPIVASAQGPLGPQNVLFLESRREARNCSWAPSRPPSPFTRRLGQTGREAA</sequence>
<organism evidence="2 3">
    <name type="scientific">Cladophialophora carrionii</name>
    <dbReference type="NCBI Taxonomy" id="86049"/>
    <lineage>
        <taxon>Eukaryota</taxon>
        <taxon>Fungi</taxon>
        <taxon>Dikarya</taxon>
        <taxon>Ascomycota</taxon>
        <taxon>Pezizomycotina</taxon>
        <taxon>Eurotiomycetes</taxon>
        <taxon>Chaetothyriomycetidae</taxon>
        <taxon>Chaetothyriales</taxon>
        <taxon>Herpotrichiellaceae</taxon>
        <taxon>Cladophialophora</taxon>
    </lineage>
</organism>
<accession>A0A1C1CJA4</accession>
<feature type="region of interest" description="Disordered" evidence="1">
    <location>
        <begin position="104"/>
        <end position="126"/>
    </location>
</feature>
<evidence type="ECO:0000313" key="2">
    <source>
        <dbReference type="EMBL" id="OCT48614.1"/>
    </source>
</evidence>
<dbReference type="EMBL" id="LGRB01000012">
    <property type="protein sequence ID" value="OCT48614.1"/>
    <property type="molecule type" value="Genomic_DNA"/>
</dbReference>
<proteinExistence type="predicted"/>
<dbReference type="Proteomes" id="UP000094526">
    <property type="component" value="Unassembled WGS sequence"/>
</dbReference>
<evidence type="ECO:0000256" key="1">
    <source>
        <dbReference type="SAM" id="MobiDB-lite"/>
    </source>
</evidence>
<dbReference type="VEuPathDB" id="FungiDB:G647_10238"/>
<gene>
    <name evidence="2" type="ORF">CLCR_04433</name>
</gene>
<reference evidence="3" key="1">
    <citation type="submission" date="2015-07" db="EMBL/GenBank/DDBJ databases">
        <authorList>
            <person name="Teixeira M.M."/>
            <person name="Souza R.C."/>
            <person name="Almeida L.G."/>
            <person name="Vicente V.A."/>
            <person name="de Hoog S."/>
            <person name="Bocca A.L."/>
            <person name="de Almeida S.R."/>
            <person name="Vasconcelos A.T."/>
            <person name="Felipe M.S."/>
        </authorList>
    </citation>
    <scope>NUCLEOTIDE SEQUENCE [LARGE SCALE GENOMIC DNA]</scope>
    <source>
        <strain evidence="3">KSF</strain>
    </source>
</reference>
<name>A0A1C1CJA4_9EURO</name>
<dbReference type="VEuPathDB" id="FungiDB:CLCR_04433"/>
<comment type="caution">
    <text evidence="2">The sequence shown here is derived from an EMBL/GenBank/DDBJ whole genome shotgun (WGS) entry which is preliminary data.</text>
</comment>
<dbReference type="AlphaFoldDB" id="A0A1C1CJA4"/>
<evidence type="ECO:0000313" key="3">
    <source>
        <dbReference type="Proteomes" id="UP000094526"/>
    </source>
</evidence>